<gene>
    <name evidence="1" type="ORF">EV182_005726</name>
</gene>
<dbReference type="Proteomes" id="UP001145114">
    <property type="component" value="Unassembled WGS sequence"/>
</dbReference>
<proteinExistence type="predicted"/>
<evidence type="ECO:0000313" key="1">
    <source>
        <dbReference type="EMBL" id="KAJ1677648.1"/>
    </source>
</evidence>
<keyword evidence="2" id="KW-1185">Reference proteome</keyword>
<organism evidence="1 2">
    <name type="scientific">Spiromyces aspiralis</name>
    <dbReference type="NCBI Taxonomy" id="68401"/>
    <lineage>
        <taxon>Eukaryota</taxon>
        <taxon>Fungi</taxon>
        <taxon>Fungi incertae sedis</taxon>
        <taxon>Zoopagomycota</taxon>
        <taxon>Kickxellomycotina</taxon>
        <taxon>Kickxellomycetes</taxon>
        <taxon>Kickxellales</taxon>
        <taxon>Kickxellaceae</taxon>
        <taxon>Spiromyces</taxon>
    </lineage>
</organism>
<reference evidence="1" key="1">
    <citation type="submission" date="2022-06" db="EMBL/GenBank/DDBJ databases">
        <title>Phylogenomic reconstructions and comparative analyses of Kickxellomycotina fungi.</title>
        <authorList>
            <person name="Reynolds N.K."/>
            <person name="Stajich J.E."/>
            <person name="Barry K."/>
            <person name="Grigoriev I.V."/>
            <person name="Crous P."/>
            <person name="Smith M.E."/>
        </authorList>
    </citation>
    <scope>NUCLEOTIDE SEQUENCE</scope>
    <source>
        <strain evidence="1">RSA 2271</strain>
    </source>
</reference>
<sequence length="415" mass="48403">MPNQTPVGRDVFRPTNTDVPGPGHYDVKQNDDNPYRRYGFISRSERFRQPKEDEGPGGDGTSIARPGSSLSQMSGGRQPLARSASMTAWKNEEAKLRKELEHYKDLYDKLRLQTSKEIQTLNARLQKIENQHQDAMVERSKLQTFIASKEATIRKLEQSQDLLKQNLEKSMHSSIMVNPRTQQRMQQRQEELEKLNQRLRKVSEKEKNEKEHLLHDLELLKDERQRLKLSIKDANSIMAKLRKAHEDELCEYSKRLRRAEDQYTDELNKMQQEITRLEERAKYYSDEHGKLRVRLAVADNELEIVKEEAARKAGEAQREVEGLKHEVTRCEEELQIARREHDGDRSEAEAREAEMRRRISELEVQVHQAEARKATIEQERGMIVRKLRIDIDTLQAKEKALLSELDAAQDAHAQA</sequence>
<comment type="caution">
    <text evidence="1">The sequence shown here is derived from an EMBL/GenBank/DDBJ whole genome shotgun (WGS) entry which is preliminary data.</text>
</comment>
<protein>
    <submittedName>
        <fullName evidence="1">Uncharacterized protein</fullName>
    </submittedName>
</protein>
<accession>A0ACC1HRA9</accession>
<evidence type="ECO:0000313" key="2">
    <source>
        <dbReference type="Proteomes" id="UP001145114"/>
    </source>
</evidence>
<dbReference type="EMBL" id="JAMZIH010002130">
    <property type="protein sequence ID" value="KAJ1677648.1"/>
    <property type="molecule type" value="Genomic_DNA"/>
</dbReference>
<feature type="non-terminal residue" evidence="1">
    <location>
        <position position="415"/>
    </location>
</feature>
<name>A0ACC1HRA9_9FUNG</name>